<dbReference type="CDD" id="cd02062">
    <property type="entry name" value="Nitro_FMN_reductase"/>
    <property type="match status" value="1"/>
</dbReference>
<feature type="domain" description="Nitroreductase" evidence="3">
    <location>
        <begin position="13"/>
        <end position="68"/>
    </location>
</feature>
<comment type="caution">
    <text evidence="4">The sequence shown here is derived from an EMBL/GenBank/DDBJ whole genome shotgun (WGS) entry which is preliminary data.</text>
</comment>
<dbReference type="AlphaFoldDB" id="A0ABD4Z6N8"/>
<dbReference type="GO" id="GO:0016491">
    <property type="term" value="F:oxidoreductase activity"/>
    <property type="evidence" value="ECO:0007669"/>
    <property type="project" value="UniProtKB-KW"/>
</dbReference>
<feature type="domain" description="Nitroreductase" evidence="3">
    <location>
        <begin position="72"/>
        <end position="148"/>
    </location>
</feature>
<dbReference type="PANTHER" id="PTHR43673:SF10">
    <property type="entry name" value="NADH DEHYDROGENASE_NAD(P)H NITROREDUCTASE XCC3605-RELATED"/>
    <property type="match status" value="1"/>
</dbReference>
<evidence type="ECO:0000256" key="1">
    <source>
        <dbReference type="ARBA" id="ARBA00007118"/>
    </source>
</evidence>
<dbReference type="PANTHER" id="PTHR43673">
    <property type="entry name" value="NAD(P)H NITROREDUCTASE YDGI-RELATED"/>
    <property type="match status" value="1"/>
</dbReference>
<evidence type="ECO:0000313" key="5">
    <source>
        <dbReference type="Proteomes" id="UP001529235"/>
    </source>
</evidence>
<dbReference type="InterPro" id="IPR029479">
    <property type="entry name" value="Nitroreductase"/>
</dbReference>
<dbReference type="Pfam" id="PF00881">
    <property type="entry name" value="Nitroreductase"/>
    <property type="match status" value="2"/>
</dbReference>
<proteinExistence type="inferred from homology"/>
<name>A0ABD4Z6N8_9CREN</name>
<dbReference type="EMBL" id="JASNVW010000003">
    <property type="protein sequence ID" value="MDK6028986.1"/>
    <property type="molecule type" value="Genomic_DNA"/>
</dbReference>
<accession>A0ABD4Z6N8</accession>
<organism evidence="4 5">
    <name type="scientific">Ignisphaera cupida</name>
    <dbReference type="NCBI Taxonomy" id="3050454"/>
    <lineage>
        <taxon>Archaea</taxon>
        <taxon>Thermoproteota</taxon>
        <taxon>Thermoprotei</taxon>
        <taxon>Desulfurococcales</taxon>
        <taxon>Desulfurococcaceae</taxon>
        <taxon>Ignisphaera</taxon>
    </lineage>
</organism>
<comment type="similarity">
    <text evidence="1">Belongs to the nitroreductase family.</text>
</comment>
<dbReference type="InterPro" id="IPR000415">
    <property type="entry name" value="Nitroreductase-like"/>
</dbReference>
<evidence type="ECO:0000259" key="3">
    <source>
        <dbReference type="Pfam" id="PF00881"/>
    </source>
</evidence>
<dbReference type="Proteomes" id="UP001529235">
    <property type="component" value="Unassembled WGS sequence"/>
</dbReference>
<dbReference type="SUPFAM" id="SSF55469">
    <property type="entry name" value="FMN-dependent nitroreductase-like"/>
    <property type="match status" value="1"/>
</dbReference>
<evidence type="ECO:0000313" key="4">
    <source>
        <dbReference type="EMBL" id="MDK6028986.1"/>
    </source>
</evidence>
<evidence type="ECO:0000256" key="2">
    <source>
        <dbReference type="ARBA" id="ARBA00023002"/>
    </source>
</evidence>
<keyword evidence="2" id="KW-0560">Oxidoreductase</keyword>
<keyword evidence="5" id="KW-1185">Reference proteome</keyword>
<sequence length="175" mass="19892">MSVNSETLIKFLLSRRSVRRFKQESIPIDLVKKILDVARYAPSAWNKQPWIFIVVTDSVVKNKLAKIHKWAYPLEEAPICIVVACNKNESPDSFHIDCANAAMYIILAAHAHGLGTVWIHTLRNVEDIQRILNLPSSYIPIAMIAMGYPAEIPYPRPRKELRDIAYLNSFGNPLP</sequence>
<dbReference type="Gene3D" id="3.40.109.10">
    <property type="entry name" value="NADH Oxidase"/>
    <property type="match status" value="1"/>
</dbReference>
<gene>
    <name evidence="4" type="ORF">QPL79_06380</name>
</gene>
<protein>
    <submittedName>
        <fullName evidence="4">Nitroreductase family protein</fullName>
    </submittedName>
</protein>
<reference evidence="4 5" key="1">
    <citation type="submission" date="2023-05" db="EMBL/GenBank/DDBJ databases">
        <title>A new hyperthermophilic archaea 'Ignisphaera cupida' sp. nov. and description of the family 'Ignisphaeraceae' fam. nov.</title>
        <authorList>
            <person name="Podosokorskaya O.A."/>
            <person name="Elcheninov A.G."/>
            <person name="Klukina A."/>
            <person name="Merkel A.Y."/>
        </authorList>
    </citation>
    <scope>NUCLEOTIDE SEQUENCE [LARGE SCALE GENOMIC DNA]</scope>
    <source>
        <strain evidence="4 5">4213-co</strain>
    </source>
</reference>